<dbReference type="EMBL" id="FR823392">
    <property type="protein sequence ID" value="CBZ55521.1"/>
    <property type="molecule type" value="Genomic_DNA"/>
</dbReference>
<protein>
    <submittedName>
        <fullName evidence="2">Uncharacterized protein</fullName>
    </submittedName>
</protein>
<feature type="region of interest" description="Disordered" evidence="1">
    <location>
        <begin position="71"/>
        <end position="109"/>
    </location>
</feature>
<dbReference type="Gene3D" id="2.40.50.140">
    <property type="entry name" value="Nucleic acid-binding proteins"/>
    <property type="match status" value="1"/>
</dbReference>
<dbReference type="eggNOG" id="ENOG502QYWJ">
    <property type="taxonomic scope" value="Eukaryota"/>
</dbReference>
<reference evidence="2" key="2">
    <citation type="submission" date="2011-03" db="EMBL/GenBank/DDBJ databases">
        <title>Comparative genomics and transcriptomics of Neospora caninum and Toxoplasma gondii.</title>
        <authorList>
            <person name="Reid A.J."/>
            <person name="Sohal A."/>
            <person name="Harris D."/>
            <person name="Quail M."/>
            <person name="Sanders M."/>
            <person name="Berriman M."/>
            <person name="Wastling J.M."/>
            <person name="Pain A."/>
        </authorList>
    </citation>
    <scope>NUCLEOTIDE SEQUENCE</scope>
    <source>
        <strain evidence="2">Liverpool</strain>
    </source>
</reference>
<organism evidence="2 4">
    <name type="scientific">Neospora caninum (strain Liverpool)</name>
    <dbReference type="NCBI Taxonomy" id="572307"/>
    <lineage>
        <taxon>Eukaryota</taxon>
        <taxon>Sar</taxon>
        <taxon>Alveolata</taxon>
        <taxon>Apicomplexa</taxon>
        <taxon>Conoidasida</taxon>
        <taxon>Coccidia</taxon>
        <taxon>Eucoccidiorida</taxon>
        <taxon>Eimeriorina</taxon>
        <taxon>Sarcocystidae</taxon>
        <taxon>Neospora</taxon>
    </lineage>
</organism>
<dbReference type="InParanoid" id="F0VP75"/>
<dbReference type="VEuPathDB" id="ToxoDB:NCLIV_059460"/>
<keyword evidence="4" id="KW-1185">Reference proteome</keyword>
<reference evidence="2" key="1">
    <citation type="submission" date="2011-02" db="EMBL/GenBank/DDBJ databases">
        <authorList>
            <person name="Aslett M."/>
        </authorList>
    </citation>
    <scope>NUCLEOTIDE SEQUENCE</scope>
    <source>
        <strain evidence="2">Liverpool</strain>
    </source>
</reference>
<feature type="region of interest" description="Disordered" evidence="1">
    <location>
        <begin position="1"/>
        <end position="53"/>
    </location>
</feature>
<accession>F0VP75</accession>
<dbReference type="Proteomes" id="UP000007494">
    <property type="component" value="Chromosome XI"/>
</dbReference>
<feature type="compositionally biased region" description="Polar residues" evidence="1">
    <location>
        <begin position="99"/>
        <end position="109"/>
    </location>
</feature>
<dbReference type="GeneID" id="13440934"/>
<evidence type="ECO:0000313" key="2">
    <source>
        <dbReference type="EMBL" id="CBZ55521.1"/>
    </source>
</evidence>
<feature type="compositionally biased region" description="Basic and acidic residues" evidence="1">
    <location>
        <begin position="1"/>
        <end position="11"/>
    </location>
</feature>
<gene>
    <name evidence="3" type="ORF">BN1204_059460</name>
    <name evidence="2" type="ORF">NCLIV_059460</name>
</gene>
<evidence type="ECO:0000313" key="4">
    <source>
        <dbReference type="Proteomes" id="UP000007494"/>
    </source>
</evidence>
<feature type="compositionally biased region" description="Basic and acidic residues" evidence="1">
    <location>
        <begin position="33"/>
        <end position="48"/>
    </location>
</feature>
<name>F0VP75_NEOCL</name>
<sequence>MEKRLGRELLEPRGGSLGTLGAGDQVKRHRSPRRSDVPAETERRHVEQNLDSNEDEVMFVRAVDLDVVEIPASNSRSPQKKKVRQKPSGGAPRHAPLDSATQLGETKRPQTSLLASAGPGRAISAPAEGLALIFCSSVNQIELVFGERQGDILFFYRGRPISTVWVQGFVVSVDERAGLFSVDDGTRVLEGTVDAFPASRQLLHTRVRSEGETPPKPSEPEVVIVDDDEQNEDGGAACLESPARFRDGGENERNADLGSAAGVAWREARGGLVSLDRTRKFSLRGTLAELRKAQLEGAYVSLLLQLVPVTVDSDVILSFHLLRVSDCPNSCANAEAEWLTHVLRWRLGVGRRAPGHA</sequence>
<reference evidence="3" key="4">
    <citation type="journal article" date="2015" name="PLoS ONE">
        <title>Comprehensive Evaluation of Toxoplasma gondii VEG and Neospora caninum LIV Genomes with Tachyzoite Stage Transcriptome and Proteome Defines Novel Transcript Features.</title>
        <authorList>
            <person name="Ramaprasad A."/>
            <person name="Mourier T."/>
            <person name="Naeem R."/>
            <person name="Malas T.B."/>
            <person name="Moussa E."/>
            <person name="Panigrahi A."/>
            <person name="Vermont S.J."/>
            <person name="Otto T.D."/>
            <person name="Wastling J."/>
            <person name="Pain A."/>
        </authorList>
    </citation>
    <scope>NUCLEOTIDE SEQUENCE</scope>
    <source>
        <strain evidence="3">Liverpool</strain>
    </source>
</reference>
<reference evidence="4" key="3">
    <citation type="journal article" date="2012" name="PLoS Pathog.">
        <title>Comparative genomics of the apicomplexan parasites Toxoplasma gondii and Neospora caninum: Coccidia differing in host range and transmission strategy.</title>
        <authorList>
            <person name="Reid A.J."/>
            <person name="Vermont S.J."/>
            <person name="Cotton J.A."/>
            <person name="Harris D."/>
            <person name="Hill-Cawthorne G.A."/>
            <person name="Konen-Waisman S."/>
            <person name="Latham S.M."/>
            <person name="Mourier T."/>
            <person name="Norton R."/>
            <person name="Quail M.A."/>
            <person name="Sanders M."/>
            <person name="Shanmugam D."/>
            <person name="Sohal A."/>
            <person name="Wasmuth J.D."/>
            <person name="Brunk B."/>
            <person name="Grigg M.E."/>
            <person name="Howard J.C."/>
            <person name="Parkinson J."/>
            <person name="Roos D.S."/>
            <person name="Trees A.J."/>
            <person name="Berriman M."/>
            <person name="Pain A."/>
            <person name="Wastling J.M."/>
        </authorList>
    </citation>
    <scope>NUCLEOTIDE SEQUENCE [LARGE SCALE GENOMIC DNA]</scope>
    <source>
        <strain evidence="4">Liverpool</strain>
    </source>
</reference>
<dbReference type="RefSeq" id="XP_003885549.1">
    <property type="nucleotide sequence ID" value="XM_003885500.1"/>
</dbReference>
<dbReference type="EMBL" id="LN714486">
    <property type="protein sequence ID" value="CEL70259.1"/>
    <property type="molecule type" value="Genomic_DNA"/>
</dbReference>
<dbReference type="OMA" id="DEVMFVR"/>
<evidence type="ECO:0000256" key="1">
    <source>
        <dbReference type="SAM" id="MobiDB-lite"/>
    </source>
</evidence>
<dbReference type="OrthoDB" id="330132at2759"/>
<proteinExistence type="predicted"/>
<dbReference type="InterPro" id="IPR012340">
    <property type="entry name" value="NA-bd_OB-fold"/>
</dbReference>
<dbReference type="AlphaFoldDB" id="F0VP75"/>
<evidence type="ECO:0000313" key="3">
    <source>
        <dbReference type="EMBL" id="CEL70259.1"/>
    </source>
</evidence>